<gene>
    <name evidence="16" type="ORF">SNOG_07699</name>
</gene>
<proteinExistence type="inferred from homology"/>
<keyword evidence="4" id="KW-0863">Zinc-finger</keyword>
<evidence type="ECO:0000256" key="7">
    <source>
        <dbReference type="ARBA" id="ARBA00023015"/>
    </source>
</evidence>
<feature type="compositionally biased region" description="Basic residues" evidence="12">
    <location>
        <begin position="19"/>
        <end position="29"/>
    </location>
</feature>
<evidence type="ECO:0000256" key="9">
    <source>
        <dbReference type="ARBA" id="ARBA00023163"/>
    </source>
</evidence>
<feature type="domain" description="Pop1 N-terminal" evidence="13">
    <location>
        <begin position="50"/>
        <end position="272"/>
    </location>
</feature>
<evidence type="ECO:0000259" key="13">
    <source>
        <dbReference type="Pfam" id="PF06978"/>
    </source>
</evidence>
<dbReference type="KEGG" id="pno:SNOG_07699"/>
<comment type="subcellular location">
    <subcellularLocation>
        <location evidence="1 11">Nucleus</location>
    </subcellularLocation>
</comment>
<dbReference type="GO" id="GO:0008270">
    <property type="term" value="F:zinc ion binding"/>
    <property type="evidence" value="ECO:0007669"/>
    <property type="project" value="UniProtKB-KW"/>
</dbReference>
<dbReference type="InterPro" id="IPR039182">
    <property type="entry name" value="Pop1"/>
</dbReference>
<feature type="region of interest" description="Disordered" evidence="12">
    <location>
        <begin position="488"/>
        <end position="514"/>
    </location>
</feature>
<dbReference type="VEuPathDB" id="FungiDB:JI435_076990"/>
<dbReference type="HOGENOM" id="CLU_007205_0_0_1"/>
<dbReference type="InParanoid" id="Q0UKL5"/>
<evidence type="ECO:0000256" key="1">
    <source>
        <dbReference type="ARBA" id="ARBA00004123"/>
    </source>
</evidence>
<dbReference type="PANTHER" id="PTHR22731:SF3">
    <property type="entry name" value="RIBONUCLEASES P_MRP PROTEIN SUBUNIT POP1"/>
    <property type="match status" value="1"/>
</dbReference>
<keyword evidence="2" id="KW-0819">tRNA processing</keyword>
<keyword evidence="5" id="KW-0862">Zinc</keyword>
<dbReference type="Pfam" id="PF08170">
    <property type="entry name" value="POPLD"/>
    <property type="match status" value="1"/>
</dbReference>
<dbReference type="FunCoup" id="Q0UKL5">
    <property type="interactions" value="97"/>
</dbReference>
<evidence type="ECO:0000256" key="4">
    <source>
        <dbReference type="ARBA" id="ARBA00022771"/>
    </source>
</evidence>
<keyword evidence="9" id="KW-0804">Transcription</keyword>
<feature type="compositionally biased region" description="Basic and acidic residues" evidence="12">
    <location>
        <begin position="1011"/>
        <end position="1031"/>
    </location>
</feature>
<evidence type="ECO:0000256" key="12">
    <source>
        <dbReference type="SAM" id="MobiDB-lite"/>
    </source>
</evidence>
<evidence type="ECO:0000256" key="10">
    <source>
        <dbReference type="ARBA" id="ARBA00023242"/>
    </source>
</evidence>
<feature type="compositionally biased region" description="Acidic residues" evidence="12">
    <location>
        <begin position="1149"/>
        <end position="1158"/>
    </location>
</feature>
<dbReference type="STRING" id="321614.Q0UKL5"/>
<dbReference type="eggNOG" id="KOG3322">
    <property type="taxonomic scope" value="Eukaryota"/>
</dbReference>
<feature type="domain" description="POPLD" evidence="14">
    <location>
        <begin position="533"/>
        <end position="638"/>
    </location>
</feature>
<dbReference type="RefSeq" id="XP_001798031.1">
    <property type="nucleotide sequence ID" value="XM_001797979.1"/>
</dbReference>
<dbReference type="InterPro" id="IPR012590">
    <property type="entry name" value="POPLD_dom"/>
</dbReference>
<evidence type="ECO:0000259" key="15">
    <source>
        <dbReference type="Pfam" id="PF22770"/>
    </source>
</evidence>
<evidence type="ECO:0000256" key="3">
    <source>
        <dbReference type="ARBA" id="ARBA00022723"/>
    </source>
</evidence>
<evidence type="ECO:0000256" key="8">
    <source>
        <dbReference type="ARBA" id="ARBA00023159"/>
    </source>
</evidence>
<sequence length="1250" mass="138897">MADQSRKRKQAQDPSASAKRPRFPMRPQHHIPAQPTKNAYPDGEVNVKSFLKSHENEIKSLEHAMRAAKKGLSRRAFQDVPRELRRRTASHNPQRVPKRLRMRAKQEAREDNTPFVRGKSGSGVGKGPKAHLRKEGIKKSRQEGAKRAEKSKAKTGGADGKMDIDETARADEPKPKKPRPAASKLKPQFASLATPATPPSRFRRRQKDKTWLPTHVWHSKRARMTEPKDPLWRFAMPLQPVSKAYRLTHRAVTQRGAVAWDTSYMSTISLEGAEASIVGMLKGLGFASEAAEDPWQDRGRAKKWRHGTRAWEGWIYQREPHAHKKIAHVTVLWCVLEADKKKRKAFIRVHPSAFLQLWEEVIRISKVQKPGVLVEDLRFEVGSIEIIGPGAAETLCSILSPSPTVEPAPEAPQSTWSNLASITDVSSLPVGAVLAFEISDPRFSDPPKTSRISQDEQYLNSLMETLAQWPLDSTQDPSPIFDRTQRLAAQRSMPSDKSVNRRKSACTLGERPEPLPTDPHIPMLIYTSRGSKSWTILLPWKCVSPVWRGITRYPLSTGGNPRFGGLKERRQVNYERSVPLFPFDHPGTDAGWAWELREREKREHEWTKRPKGKRIEWSTVDPGNGEKGEIGDPWACDWRKFLTTPMLDAIMMHDAKMSKLAPLMQLSAKEATDVLDGKPPKSDHHRTPYLFTVKVTMTQRGVPTDCARIYRLPSDEQLRKRWLALTPQPGGKRPPKSKYNGYASDAPEHIKRRELARNLLEPQPLRDGPPKAGQDDYPVVPGEEDLIGFVTTGNFNLAEGMPTAIANLALHRVLPTEGGSQAIQKQDRVCIVRPAGSPLAAMSEDRPADDDTGEGVESAVGLSPEALVDLTSDILEDLLDNIISSTVITCHRSEKVLRMQSAATQAESLALANLEPQSQKQNPSGAASSSIPIADTPAAKYENGTVFLKGNPLKTTPEIICPHCKLPRLMHPIMGKGMQNPDLTKEYCMLYPWVQRSGHDVYGNPFPTDMAKSKKERELIKQQQKNQEKESVGTPGSQDTDMAGGDAKEIKLNTGGKPASYIPWHTCPNCKRSLLITRFAQHLEKCLGISGRQSSRNAMAKLVGQNGTGTPLGSRMGTPVPGSQDGGAPIRSSKNGKGISPTKRMAPHDDDDELGADDTPERKKIKKKSNYVKKADRDGKSGSASLKVKLKTGRPDMERRASEMSERSEGKRDRDDDDDGGGGERRKKKIKLSMSKAENGRASASVEPQD</sequence>
<dbReference type="InterPro" id="IPR013246">
    <property type="entry name" value="SAGA_su_Sgf11"/>
</dbReference>
<keyword evidence="10" id="KW-0539">Nucleus</keyword>
<keyword evidence="7" id="KW-0805">Transcription regulation</keyword>
<dbReference type="GO" id="GO:0006325">
    <property type="term" value="P:chromatin organization"/>
    <property type="evidence" value="ECO:0007669"/>
    <property type="project" value="UniProtKB-KW"/>
</dbReference>
<dbReference type="Pfam" id="PF06978">
    <property type="entry name" value="POP1_N"/>
    <property type="match status" value="1"/>
</dbReference>
<dbReference type="InterPro" id="IPR055079">
    <property type="entry name" value="POP1_C"/>
</dbReference>
<dbReference type="PANTHER" id="PTHR22731">
    <property type="entry name" value="RIBONUCLEASES P/MRP PROTEIN SUBUNIT POP1"/>
    <property type="match status" value="1"/>
</dbReference>
<evidence type="ECO:0000313" key="17">
    <source>
        <dbReference type="Proteomes" id="UP000001055"/>
    </source>
</evidence>
<dbReference type="GO" id="GO:0005655">
    <property type="term" value="C:nucleolar ribonuclease P complex"/>
    <property type="evidence" value="ECO:0000318"/>
    <property type="project" value="GO_Central"/>
</dbReference>
<dbReference type="GO" id="GO:0070461">
    <property type="term" value="C:SAGA-type complex"/>
    <property type="evidence" value="ECO:0007669"/>
    <property type="project" value="UniProtKB-ARBA"/>
</dbReference>
<dbReference type="Proteomes" id="UP000001055">
    <property type="component" value="Unassembled WGS sequence"/>
</dbReference>
<dbReference type="GO" id="GO:0000172">
    <property type="term" value="C:ribonuclease MRP complex"/>
    <property type="evidence" value="ECO:0000318"/>
    <property type="project" value="GO_Central"/>
</dbReference>
<dbReference type="Gene3D" id="3.30.160.60">
    <property type="entry name" value="Classic Zinc Finger"/>
    <property type="match status" value="1"/>
</dbReference>
<name>Q0UKL5_PHANO</name>
<protein>
    <recommendedName>
        <fullName evidence="11">SAGA-associated factor 11</fullName>
    </recommendedName>
</protein>
<accession>Q0UKL5</accession>
<dbReference type="GO" id="GO:0001682">
    <property type="term" value="P:tRNA 5'-leader removal"/>
    <property type="evidence" value="ECO:0007669"/>
    <property type="project" value="InterPro"/>
</dbReference>
<keyword evidence="3" id="KW-0479">Metal-binding</keyword>
<feature type="region of interest" description="Disordered" evidence="12">
    <location>
        <begin position="69"/>
        <end position="209"/>
    </location>
</feature>
<keyword evidence="6" id="KW-0156">Chromatin regulator</keyword>
<dbReference type="EMBL" id="CH445335">
    <property type="protein sequence ID" value="EAT85165.2"/>
    <property type="molecule type" value="Genomic_DNA"/>
</dbReference>
<dbReference type="InterPro" id="IPR009723">
    <property type="entry name" value="Pop1_N"/>
</dbReference>
<evidence type="ECO:0000256" key="6">
    <source>
        <dbReference type="ARBA" id="ARBA00022853"/>
    </source>
</evidence>
<evidence type="ECO:0000256" key="2">
    <source>
        <dbReference type="ARBA" id="ARBA00022694"/>
    </source>
</evidence>
<dbReference type="GeneID" id="5974924"/>
<organism evidence="16 17">
    <name type="scientific">Phaeosphaeria nodorum (strain SN15 / ATCC MYA-4574 / FGSC 10173)</name>
    <name type="common">Glume blotch fungus</name>
    <name type="synonym">Parastagonospora nodorum</name>
    <dbReference type="NCBI Taxonomy" id="321614"/>
    <lineage>
        <taxon>Eukaryota</taxon>
        <taxon>Fungi</taxon>
        <taxon>Dikarya</taxon>
        <taxon>Ascomycota</taxon>
        <taxon>Pezizomycotina</taxon>
        <taxon>Dothideomycetes</taxon>
        <taxon>Pleosporomycetidae</taxon>
        <taxon>Pleosporales</taxon>
        <taxon>Pleosporineae</taxon>
        <taxon>Phaeosphaeriaceae</taxon>
        <taxon>Parastagonospora</taxon>
    </lineage>
</organism>
<evidence type="ECO:0000256" key="11">
    <source>
        <dbReference type="RuleBase" id="RU261113"/>
    </source>
</evidence>
<keyword evidence="8 11" id="KW-0010">Activator</keyword>
<feature type="compositionally biased region" description="Basic and acidic residues" evidence="12">
    <location>
        <begin position="1193"/>
        <end position="1214"/>
    </location>
</feature>
<dbReference type="AlphaFoldDB" id="Q0UKL5"/>
<feature type="domain" description="POP1 C-terminal" evidence="15">
    <location>
        <begin position="690"/>
        <end position="837"/>
    </location>
</feature>
<feature type="region of interest" description="Disordered" evidence="12">
    <location>
        <begin position="1010"/>
        <end position="1045"/>
    </location>
</feature>
<dbReference type="Pfam" id="PF08209">
    <property type="entry name" value="Sgf11"/>
    <property type="match status" value="1"/>
</dbReference>
<feature type="region of interest" description="Disordered" evidence="12">
    <location>
        <begin position="1103"/>
        <end position="1250"/>
    </location>
</feature>
<dbReference type="Pfam" id="PF22770">
    <property type="entry name" value="POP1_C"/>
    <property type="match status" value="1"/>
</dbReference>
<reference evidence="17" key="1">
    <citation type="journal article" date="2007" name="Plant Cell">
        <title>Dothideomycete-plant interactions illuminated by genome sequencing and EST analysis of the wheat pathogen Stagonospora nodorum.</title>
        <authorList>
            <person name="Hane J.K."/>
            <person name="Lowe R.G."/>
            <person name="Solomon P.S."/>
            <person name="Tan K.C."/>
            <person name="Schoch C.L."/>
            <person name="Spatafora J.W."/>
            <person name="Crous P.W."/>
            <person name="Kodira C."/>
            <person name="Birren B.W."/>
            <person name="Galagan J.E."/>
            <person name="Torriani S.F."/>
            <person name="McDonald B.A."/>
            <person name="Oliver R.P."/>
        </authorList>
    </citation>
    <scope>NUCLEOTIDE SEQUENCE [LARGE SCALE GENOMIC DNA]</scope>
    <source>
        <strain evidence="17">SN15 / ATCC MYA-4574 / FGSC 10173</strain>
    </source>
</reference>
<evidence type="ECO:0000259" key="14">
    <source>
        <dbReference type="Pfam" id="PF08170"/>
    </source>
</evidence>
<comment type="similarity">
    <text evidence="11">Belongs to the SGF11 family.</text>
</comment>
<dbReference type="GO" id="GO:0008033">
    <property type="term" value="P:tRNA processing"/>
    <property type="evidence" value="ECO:0000318"/>
    <property type="project" value="GO_Central"/>
</dbReference>
<evidence type="ECO:0000256" key="5">
    <source>
        <dbReference type="ARBA" id="ARBA00022833"/>
    </source>
</evidence>
<feature type="compositionally biased region" description="Basic and acidic residues" evidence="12">
    <location>
        <begin position="133"/>
        <end position="152"/>
    </location>
</feature>
<feature type="compositionally biased region" description="Basic and acidic residues" evidence="12">
    <location>
        <begin position="160"/>
        <end position="175"/>
    </location>
</feature>
<feature type="region of interest" description="Disordered" evidence="12">
    <location>
        <begin position="1"/>
        <end position="43"/>
    </location>
</feature>
<evidence type="ECO:0000313" key="16">
    <source>
        <dbReference type="EMBL" id="EAT85165.2"/>
    </source>
</evidence>